<keyword evidence="4 5" id="KW-0732">Signal</keyword>
<keyword evidence="8" id="KW-1185">Reference proteome</keyword>
<dbReference type="RefSeq" id="WP_038367104.1">
    <property type="nucleotide sequence ID" value="NZ_JACXWY010000019.1"/>
</dbReference>
<sequence length="529" mass="57414">MAATLTSPVKRLALASTLLLCLGAAPAFAEKLTMGIGGAVNSLDPHFYSTTPNNLVAFHMFDRLVHRSPEGKLTPGLATEWRAISPTVWEFKLREGVTWHDGRPFTADDVAFTLKRAIDVPNNLGGFAGIIRPIKDTEVVGPTVIRLTTTSPVPNLPSDLTRLAIVSRHAGTDATTADYNSGKAAIGTGPFKLVSYTPGERVEFARNDNWWGEKPAWTTLTIRLIPNTAARTAALLSGDLDLIDTPSASDLPRLEKSENIHVASVAGMRVNYIVPMIKPAEDAPPITDKKGAKLDPSPLTSQKVREALSIAINRAGITERIMLGTANPTGQWLPPGIMGYDPKTPVPAYDPEKAKRLLAEAGFPNGFKITLSTSNDRVPYSVEVAQAIAQMWSRIGVDTAIDAIPFSVYSSRGAKSQFTAYLGSWSNNSMEGTGLLRDLVGTRNKETGWGLYNWAQYSNSKLDALNASAIAEIDDTKREALVLDAVKLVSTDVAILPLYHFKNIWATRGKVFYQPRIDELTLAVDVKHK</sequence>
<comment type="similarity">
    <text evidence="2">Belongs to the bacterial solute-binding protein 5 family.</text>
</comment>
<organism evidence="7 8">
    <name type="scientific">Bosea spartocytisi</name>
    <dbReference type="NCBI Taxonomy" id="2773451"/>
    <lineage>
        <taxon>Bacteria</taxon>
        <taxon>Pseudomonadati</taxon>
        <taxon>Pseudomonadota</taxon>
        <taxon>Alphaproteobacteria</taxon>
        <taxon>Hyphomicrobiales</taxon>
        <taxon>Boseaceae</taxon>
        <taxon>Bosea</taxon>
    </lineage>
</organism>
<dbReference type="Gene3D" id="3.90.76.10">
    <property type="entry name" value="Dipeptide-binding Protein, Domain 1"/>
    <property type="match status" value="1"/>
</dbReference>
<feature type="domain" description="Solute-binding protein family 5" evidence="6">
    <location>
        <begin position="72"/>
        <end position="444"/>
    </location>
</feature>
<dbReference type="GO" id="GO:1904680">
    <property type="term" value="F:peptide transmembrane transporter activity"/>
    <property type="evidence" value="ECO:0007669"/>
    <property type="project" value="TreeGrafter"/>
</dbReference>
<evidence type="ECO:0000256" key="4">
    <source>
        <dbReference type="ARBA" id="ARBA00022729"/>
    </source>
</evidence>
<feature type="signal peptide" evidence="5">
    <location>
        <begin position="1"/>
        <end position="29"/>
    </location>
</feature>
<dbReference type="InterPro" id="IPR000914">
    <property type="entry name" value="SBP_5_dom"/>
</dbReference>
<dbReference type="Gene3D" id="3.40.190.10">
    <property type="entry name" value="Periplasmic binding protein-like II"/>
    <property type="match status" value="1"/>
</dbReference>
<reference evidence="7" key="1">
    <citation type="submission" date="2020-09" db="EMBL/GenBank/DDBJ databases">
        <title>Bosea spartocytisi sp. nov. a root nodule endophyte of Spartocytisus supranubius in the high mountain ecosystem fo the Teide National Park (Canary Islands, Spain).</title>
        <authorList>
            <person name="Pulido-Suarez L."/>
            <person name="Peix A."/>
            <person name="Igual J.M."/>
            <person name="Socas-Perez N."/>
            <person name="Velazquez E."/>
            <person name="Flores-Felix J.D."/>
            <person name="Leon-Barrios M."/>
        </authorList>
    </citation>
    <scope>NUCLEOTIDE SEQUENCE</scope>
    <source>
        <strain evidence="7">SSUT16</strain>
    </source>
</reference>
<dbReference type="SUPFAM" id="SSF53850">
    <property type="entry name" value="Periplasmic binding protein-like II"/>
    <property type="match status" value="1"/>
</dbReference>
<dbReference type="PANTHER" id="PTHR30290:SF9">
    <property type="entry name" value="OLIGOPEPTIDE-BINDING PROTEIN APPA"/>
    <property type="match status" value="1"/>
</dbReference>
<evidence type="ECO:0000256" key="3">
    <source>
        <dbReference type="ARBA" id="ARBA00022448"/>
    </source>
</evidence>
<evidence type="ECO:0000256" key="2">
    <source>
        <dbReference type="ARBA" id="ARBA00005695"/>
    </source>
</evidence>
<dbReference type="GO" id="GO:0030288">
    <property type="term" value="C:outer membrane-bounded periplasmic space"/>
    <property type="evidence" value="ECO:0007669"/>
    <property type="project" value="UniProtKB-ARBA"/>
</dbReference>
<gene>
    <name evidence="7" type="ORF">IED13_22600</name>
</gene>
<dbReference type="EMBL" id="JACXWY010000019">
    <property type="protein sequence ID" value="MBD3848497.1"/>
    <property type="molecule type" value="Genomic_DNA"/>
</dbReference>
<evidence type="ECO:0000313" key="7">
    <source>
        <dbReference type="EMBL" id="MBD3848497.1"/>
    </source>
</evidence>
<evidence type="ECO:0000256" key="1">
    <source>
        <dbReference type="ARBA" id="ARBA00004418"/>
    </source>
</evidence>
<keyword evidence="3" id="KW-0813">Transport</keyword>
<dbReference type="Proteomes" id="UP000619295">
    <property type="component" value="Unassembled WGS sequence"/>
</dbReference>
<evidence type="ECO:0000259" key="6">
    <source>
        <dbReference type="Pfam" id="PF00496"/>
    </source>
</evidence>
<dbReference type="InterPro" id="IPR030678">
    <property type="entry name" value="Peptide/Ni-bd"/>
</dbReference>
<dbReference type="Gene3D" id="3.10.105.10">
    <property type="entry name" value="Dipeptide-binding Protein, Domain 3"/>
    <property type="match status" value="1"/>
</dbReference>
<dbReference type="PIRSF" id="PIRSF002741">
    <property type="entry name" value="MppA"/>
    <property type="match status" value="1"/>
</dbReference>
<evidence type="ECO:0000256" key="5">
    <source>
        <dbReference type="SAM" id="SignalP"/>
    </source>
</evidence>
<dbReference type="GO" id="GO:0043190">
    <property type="term" value="C:ATP-binding cassette (ABC) transporter complex"/>
    <property type="evidence" value="ECO:0007669"/>
    <property type="project" value="InterPro"/>
</dbReference>
<dbReference type="CDD" id="cd08498">
    <property type="entry name" value="PBP2_NikA_DppA_OppA_like_2"/>
    <property type="match status" value="1"/>
</dbReference>
<name>A0A927EDM7_9HYPH</name>
<dbReference type="Pfam" id="PF00496">
    <property type="entry name" value="SBP_bac_5"/>
    <property type="match status" value="1"/>
</dbReference>
<protein>
    <submittedName>
        <fullName evidence="7">ABC transporter substrate-binding protein</fullName>
    </submittedName>
</protein>
<comment type="subcellular location">
    <subcellularLocation>
        <location evidence="1">Periplasm</location>
    </subcellularLocation>
</comment>
<dbReference type="AlphaFoldDB" id="A0A927EDM7"/>
<accession>A0A927EDM7</accession>
<evidence type="ECO:0000313" key="8">
    <source>
        <dbReference type="Proteomes" id="UP000619295"/>
    </source>
</evidence>
<comment type="caution">
    <text evidence="7">The sequence shown here is derived from an EMBL/GenBank/DDBJ whole genome shotgun (WGS) entry which is preliminary data.</text>
</comment>
<feature type="chain" id="PRO_5037484291" evidence="5">
    <location>
        <begin position="30"/>
        <end position="529"/>
    </location>
</feature>
<dbReference type="PANTHER" id="PTHR30290">
    <property type="entry name" value="PERIPLASMIC BINDING COMPONENT OF ABC TRANSPORTER"/>
    <property type="match status" value="1"/>
</dbReference>
<dbReference type="GO" id="GO:0015833">
    <property type="term" value="P:peptide transport"/>
    <property type="evidence" value="ECO:0007669"/>
    <property type="project" value="TreeGrafter"/>
</dbReference>
<proteinExistence type="inferred from homology"/>
<dbReference type="InterPro" id="IPR039424">
    <property type="entry name" value="SBP_5"/>
</dbReference>